<dbReference type="Proteomes" id="UP000267517">
    <property type="component" value="Chromosome I"/>
</dbReference>
<gene>
    <name evidence="1" type="ORF">PMEL1_01103</name>
</gene>
<proteinExistence type="predicted"/>
<name>A0A250KHL6_9BACT</name>
<dbReference type="AlphaFoldDB" id="A0A250KHL6"/>
<evidence type="ECO:0000313" key="2">
    <source>
        <dbReference type="Proteomes" id="UP000267517"/>
    </source>
</evidence>
<dbReference type="EMBL" id="AP018049">
    <property type="protein sequence ID" value="BBA29179.1"/>
    <property type="molecule type" value="Genomic_DNA"/>
</dbReference>
<sequence>MTYMAQIIITSPQAVGSVTITAQEPGVITYHIYWDGRIEKHIPKTIQKGYEKKYKYVYHSSDTEEYEICTLDFFKIKEKENGIKLFKKPERTDISEDLKVSEGQTERRILYENEDVAEFGSNNGATFWRLYKAKSNNIEIVRMPDYLNFISGTVTISYTFTATKRRYASPNAFAGFIGALATTRLKLQTTGSCFKYGSCFPSSEHVNGKSIDTIYLNDKDEQLFITAMKNFGFNKQVTGRNKKVFTDAIQEKKGTLHNSHLHSGFNEAVVKIVTLSILILFLISCKQKVLSQPCQNLIVNSSNNVFLLGDSIVANSAFSNQVNTSCATGKEGCILEKLTTDYYSSLSKESGSVLKLDKTHQLSLKIYKKKSSTEEHIRAYAMLSVNNLVSDSILCYEYYNNANTLSCYEQIYYININQRKIWTVMLTYDEESAEANNVNIYKIDLNTNRFRKEVSNNGKAYKSASDKETAFIKELYPMTHHLFLSSKDKSEDKRRFVS</sequence>
<accession>A0A250KHL6</accession>
<reference evidence="1 2" key="1">
    <citation type="submission" date="2017-05" db="EMBL/GenBank/DDBJ databases">
        <title>whole genome sequence of Prevotella melaninogenica GAI 07411.</title>
        <authorList>
            <person name="Kondo Y."/>
            <person name="Hoshino T."/>
        </authorList>
    </citation>
    <scope>NUCLEOTIDE SEQUENCE [LARGE SCALE GENOMIC DNA]</scope>
    <source>
        <strain evidence="1 2">GAI 07411</strain>
    </source>
</reference>
<protein>
    <submittedName>
        <fullName evidence="1">Uncharacterized protein</fullName>
    </submittedName>
</protein>
<evidence type="ECO:0000313" key="1">
    <source>
        <dbReference type="EMBL" id="BBA29179.1"/>
    </source>
</evidence>
<organism evidence="1 2">
    <name type="scientific">Prevotella melaninogenica</name>
    <dbReference type="NCBI Taxonomy" id="28132"/>
    <lineage>
        <taxon>Bacteria</taxon>
        <taxon>Pseudomonadati</taxon>
        <taxon>Bacteroidota</taxon>
        <taxon>Bacteroidia</taxon>
        <taxon>Bacteroidales</taxon>
        <taxon>Prevotellaceae</taxon>
        <taxon>Prevotella</taxon>
    </lineage>
</organism>